<dbReference type="EMBL" id="JAAAID010000080">
    <property type="protein sequence ID" value="KAG0022927.1"/>
    <property type="molecule type" value="Genomic_DNA"/>
</dbReference>
<comment type="caution">
    <text evidence="3">The sequence shown here is derived from an EMBL/GenBank/DDBJ whole genome shotgun (WGS) entry which is preliminary data.</text>
</comment>
<dbReference type="PANTHER" id="PTHR43313:SF1">
    <property type="entry name" value="3BETA-HYDROXYSTEROID DEHYDROGENASE DHS-16"/>
    <property type="match status" value="1"/>
</dbReference>
<proteinExistence type="predicted"/>
<accession>A0A9P6N3R3</accession>
<dbReference type="SUPFAM" id="SSF51735">
    <property type="entry name" value="NAD(P)-binding Rossmann-fold domains"/>
    <property type="match status" value="1"/>
</dbReference>
<dbReference type="Pfam" id="PF08643">
    <property type="entry name" value="DUF1776"/>
    <property type="match status" value="1"/>
</dbReference>
<keyword evidence="2" id="KW-0812">Transmembrane</keyword>
<evidence type="ECO:0000313" key="3">
    <source>
        <dbReference type="EMBL" id="KAG0022927.1"/>
    </source>
</evidence>
<sequence>MGQVNSTGASGSDSAMGSSPPVSSSTTSPDPPKSSSIPSVEDMRNITSRILASTNDALKNIRENIPTIELPSFSTSTTTKTLSSEEIQEVAASAESTTDVLGLATGLGPMVVTTTNKEKMFVFRSSADNGKSPKISVADLIKIHYNLSVDWVRNNTKTTALGILVLGVAVVVGTVAINSVKSYRQKQRRLRVLKTKDGTKRETVVITNVETLEGVPNQLRADEVEKWGRKDIYPVIVDAEKDNPVEDLVRAVSNFLDQHNSIILGTNPTSSFSSSVIYEEDLSSSVANIRFISPEHTLKSVAEAEAKRRHHGKTDNPLFRLAAVIVNPHSAIIGSIEKVNLELWRQSIDANITGTVVAIQKFLPLLRRTLALAMPRRSPRLIIVSSAVTGNIGFPYQSAICASHHAIESIADSLRREIKSQGIDVICLRPGISDRPIRSDAEGGAGGVGLFNAMNPVQILRTPFRSASTTSALCEVAYDAITSKKPASSVRVGNSSLSYSFVGWAVPRSVVDWSIKGKPSKAHSTPVALEG</sequence>
<dbReference type="AlphaFoldDB" id="A0A9P6N3R3"/>
<organism evidence="3 4">
    <name type="scientific">Entomortierella chlamydospora</name>
    <dbReference type="NCBI Taxonomy" id="101097"/>
    <lineage>
        <taxon>Eukaryota</taxon>
        <taxon>Fungi</taxon>
        <taxon>Fungi incertae sedis</taxon>
        <taxon>Mucoromycota</taxon>
        <taxon>Mortierellomycotina</taxon>
        <taxon>Mortierellomycetes</taxon>
        <taxon>Mortierellales</taxon>
        <taxon>Mortierellaceae</taxon>
        <taxon>Entomortierella</taxon>
    </lineage>
</organism>
<dbReference type="InterPro" id="IPR013952">
    <property type="entry name" value="DUF1776_fun"/>
</dbReference>
<protein>
    <submittedName>
        <fullName evidence="3">Uncharacterized protein</fullName>
    </submittedName>
</protein>
<evidence type="ECO:0000256" key="1">
    <source>
        <dbReference type="SAM" id="MobiDB-lite"/>
    </source>
</evidence>
<keyword evidence="2" id="KW-1133">Transmembrane helix</keyword>
<dbReference type="PANTHER" id="PTHR43313">
    <property type="entry name" value="SHORT-CHAIN DEHYDROGENASE/REDUCTASE FAMILY 9C"/>
    <property type="match status" value="1"/>
</dbReference>
<dbReference type="GO" id="GO:0016491">
    <property type="term" value="F:oxidoreductase activity"/>
    <property type="evidence" value="ECO:0007669"/>
    <property type="project" value="TreeGrafter"/>
</dbReference>
<keyword evidence="4" id="KW-1185">Reference proteome</keyword>
<evidence type="ECO:0000313" key="4">
    <source>
        <dbReference type="Proteomes" id="UP000703661"/>
    </source>
</evidence>
<dbReference type="InterPro" id="IPR036291">
    <property type="entry name" value="NAD(P)-bd_dom_sf"/>
</dbReference>
<dbReference type="GO" id="GO:0008202">
    <property type="term" value="P:steroid metabolic process"/>
    <property type="evidence" value="ECO:0007669"/>
    <property type="project" value="TreeGrafter"/>
</dbReference>
<feature type="compositionally biased region" description="Low complexity" evidence="1">
    <location>
        <begin position="1"/>
        <end position="39"/>
    </location>
</feature>
<dbReference type="Proteomes" id="UP000703661">
    <property type="component" value="Unassembled WGS sequence"/>
</dbReference>
<evidence type="ECO:0000256" key="2">
    <source>
        <dbReference type="SAM" id="Phobius"/>
    </source>
</evidence>
<keyword evidence="2" id="KW-0472">Membrane</keyword>
<feature type="region of interest" description="Disordered" evidence="1">
    <location>
        <begin position="1"/>
        <end position="42"/>
    </location>
</feature>
<reference evidence="3" key="1">
    <citation type="journal article" date="2020" name="Fungal Divers.">
        <title>Resolving the Mortierellaceae phylogeny through synthesis of multi-gene phylogenetics and phylogenomics.</title>
        <authorList>
            <person name="Vandepol N."/>
            <person name="Liber J."/>
            <person name="Desiro A."/>
            <person name="Na H."/>
            <person name="Kennedy M."/>
            <person name="Barry K."/>
            <person name="Grigoriev I.V."/>
            <person name="Miller A.N."/>
            <person name="O'Donnell K."/>
            <person name="Stajich J.E."/>
            <person name="Bonito G."/>
        </authorList>
    </citation>
    <scope>NUCLEOTIDE SEQUENCE</scope>
    <source>
        <strain evidence="3">NRRL 2769</strain>
    </source>
</reference>
<feature type="transmembrane region" description="Helical" evidence="2">
    <location>
        <begin position="160"/>
        <end position="180"/>
    </location>
</feature>
<dbReference type="Gene3D" id="3.40.50.720">
    <property type="entry name" value="NAD(P)-binding Rossmann-like Domain"/>
    <property type="match status" value="1"/>
</dbReference>
<gene>
    <name evidence="3" type="ORF">BGZ80_010842</name>
</gene>
<name>A0A9P6N3R3_9FUNG</name>